<feature type="non-terminal residue" evidence="1">
    <location>
        <position position="1"/>
    </location>
</feature>
<evidence type="ECO:0000313" key="1">
    <source>
        <dbReference type="EMBL" id="KAG7176244.1"/>
    </source>
</evidence>
<keyword evidence="2" id="KW-1185">Reference proteome</keyword>
<gene>
    <name evidence="1" type="ORF">Hamer_G009021</name>
</gene>
<protein>
    <submittedName>
        <fullName evidence="1">Uncharacterized protein</fullName>
    </submittedName>
</protein>
<organism evidence="1 2">
    <name type="scientific">Homarus americanus</name>
    <name type="common">American lobster</name>
    <dbReference type="NCBI Taxonomy" id="6706"/>
    <lineage>
        <taxon>Eukaryota</taxon>
        <taxon>Metazoa</taxon>
        <taxon>Ecdysozoa</taxon>
        <taxon>Arthropoda</taxon>
        <taxon>Crustacea</taxon>
        <taxon>Multicrustacea</taxon>
        <taxon>Malacostraca</taxon>
        <taxon>Eumalacostraca</taxon>
        <taxon>Eucarida</taxon>
        <taxon>Decapoda</taxon>
        <taxon>Pleocyemata</taxon>
        <taxon>Astacidea</taxon>
        <taxon>Nephropoidea</taxon>
        <taxon>Nephropidae</taxon>
        <taxon>Homarus</taxon>
    </lineage>
</organism>
<proteinExistence type="predicted"/>
<evidence type="ECO:0000313" key="2">
    <source>
        <dbReference type="Proteomes" id="UP000747542"/>
    </source>
</evidence>
<dbReference type="AlphaFoldDB" id="A0A8J5NB24"/>
<sequence>MVNTICFSGRYMAFEEYGGIGVAGLDTDGLWRNIEVERIDTHTQEGDVFFVTRIVSLIRGVSYVEETRRLCRRGLRRQPEDNARIAAEAKPSVCHLDGK</sequence>
<reference evidence="1" key="1">
    <citation type="journal article" date="2021" name="Sci. Adv.">
        <title>The American lobster genome reveals insights on longevity, neural, and immune adaptations.</title>
        <authorList>
            <person name="Polinski J.M."/>
            <person name="Zimin A.V."/>
            <person name="Clark K.F."/>
            <person name="Kohn A.B."/>
            <person name="Sadowski N."/>
            <person name="Timp W."/>
            <person name="Ptitsyn A."/>
            <person name="Khanna P."/>
            <person name="Romanova D.Y."/>
            <person name="Williams P."/>
            <person name="Greenwood S.J."/>
            <person name="Moroz L.L."/>
            <person name="Walt D.R."/>
            <person name="Bodnar A.G."/>
        </authorList>
    </citation>
    <scope>NUCLEOTIDE SEQUENCE</scope>
    <source>
        <strain evidence="1">GMGI-L3</strain>
    </source>
</reference>
<dbReference type="EMBL" id="JAHLQT010003582">
    <property type="protein sequence ID" value="KAG7176244.1"/>
    <property type="molecule type" value="Genomic_DNA"/>
</dbReference>
<accession>A0A8J5NB24</accession>
<dbReference type="Proteomes" id="UP000747542">
    <property type="component" value="Unassembled WGS sequence"/>
</dbReference>
<name>A0A8J5NB24_HOMAM</name>
<comment type="caution">
    <text evidence="1">The sequence shown here is derived from an EMBL/GenBank/DDBJ whole genome shotgun (WGS) entry which is preliminary data.</text>
</comment>